<reference evidence="9 10" key="1">
    <citation type="journal article" date="2018" name="J. Microbiol.">
        <title>Salicibibacter kimchii gen. nov., sp. nov., a moderately halophilic and alkalitolerant bacterium in the family Bacillaceae, isolated from kimchi.</title>
        <authorList>
            <person name="Jang J.Y."/>
            <person name="Oh Y.J."/>
            <person name="Lim S.K."/>
            <person name="Park H.K."/>
            <person name="Lee C."/>
            <person name="Kim J.Y."/>
            <person name="Lee M.A."/>
            <person name="Choi H.J."/>
        </authorList>
    </citation>
    <scope>NUCLEOTIDE SEQUENCE [LARGE SCALE GENOMIC DNA]</scope>
    <source>
        <strain evidence="9 10">NKC1-1</strain>
    </source>
</reference>
<dbReference type="AlphaFoldDB" id="A0A345BZB1"/>
<dbReference type="InterPro" id="IPR005151">
    <property type="entry name" value="Tail-specific_protease"/>
</dbReference>
<dbReference type="FunFam" id="2.30.42.10:FF:000063">
    <property type="entry name" value="Peptidase, S41 family"/>
    <property type="match status" value="1"/>
</dbReference>
<evidence type="ECO:0000313" key="9">
    <source>
        <dbReference type="EMBL" id="AXF56292.1"/>
    </source>
</evidence>
<dbReference type="InterPro" id="IPR036366">
    <property type="entry name" value="PGBDSf"/>
</dbReference>
<keyword evidence="3 7" id="KW-0378">Hydrolase</keyword>
<keyword evidence="10" id="KW-1185">Reference proteome</keyword>
<sequence length="486" mass="52868">MNVSGKWLVILASAIIIAGSGGVIAGVSLGEEGQDQNVAPQMNDENGESSSEEDWEKVHQAHDLIMEQYIDDVDESNLSEGAIEGMLDELDDPYSVYMDQETAGQFEESLDSEFEGIGAEVNMVNENVTIVSPIQGSPAEEAGLMPDDQILEIDGNPTEGQSLNEAVMDIRGEKGTSVALTIDRPSASDPFEVEVERDAIPMETVESRTIERDGETIGLLEIISFSTDTAQEFEEALNVLESEDIDGLLVDVRDNPGGYLNSVQDIGSLLLPEGETIVQIERPDGEVIATPATLEEEKDYPMAVLINQGSASASEILAAALNEAGGYDLIGETTFGKGTVQQGYQFDDGSEMNLSMSRWLTSDGNNIHEEGVEPTIEESQPEYFYTAALAVDDTLTFDDNNDQVRNAQYILEGLGFGPGRTDGYFDEQTEEAVVAFQQETDNLEESGEIDEETAQHLHSAIVDEIRDDENDRQLDTAIDHLVNEVS</sequence>
<dbReference type="InterPro" id="IPR036034">
    <property type="entry name" value="PDZ_sf"/>
</dbReference>
<dbReference type="InterPro" id="IPR055210">
    <property type="entry name" value="CtpA/B_N"/>
</dbReference>
<dbReference type="Pfam" id="PF03572">
    <property type="entry name" value="Peptidase_S41"/>
    <property type="match status" value="1"/>
</dbReference>
<comment type="catalytic activity">
    <reaction evidence="5">
        <text>The enzyme shows specific recognition of a C-terminal tripeptide, Xaa-Yaa-Zaa, in which Xaa is preferably Ala or Leu, Yaa is preferably Ala or Tyr, and Zaa is preferably Ala, but then cleaves at a variable distance from the C-terminus. A typical cleavage is -Ala-Ala-|-Arg-Ala-Ala-Lys-Glu-Asn-Tyr-Ala-Leu-Ala-Ala.</text>
        <dbReference type="EC" id="3.4.21.102"/>
    </reaction>
</comment>
<dbReference type="InterPro" id="IPR004447">
    <property type="entry name" value="Peptidase_S41A"/>
</dbReference>
<dbReference type="Pfam" id="PF22694">
    <property type="entry name" value="CtpB_N-like"/>
    <property type="match status" value="1"/>
</dbReference>
<dbReference type="CDD" id="cd07560">
    <property type="entry name" value="Peptidase_S41_CPP"/>
    <property type="match status" value="1"/>
</dbReference>
<dbReference type="Gene3D" id="3.30.750.44">
    <property type="match status" value="1"/>
</dbReference>
<dbReference type="KEGG" id="rue:DT065_09855"/>
<organism evidence="9 10">
    <name type="scientific">Salicibibacter kimchii</name>
    <dbReference type="NCBI Taxonomy" id="2099786"/>
    <lineage>
        <taxon>Bacteria</taxon>
        <taxon>Bacillati</taxon>
        <taxon>Bacillota</taxon>
        <taxon>Bacilli</taxon>
        <taxon>Bacillales</taxon>
        <taxon>Bacillaceae</taxon>
        <taxon>Salicibibacter</taxon>
    </lineage>
</organism>
<dbReference type="OrthoDB" id="9812068at2"/>
<evidence type="ECO:0000259" key="8">
    <source>
        <dbReference type="PROSITE" id="PS50106"/>
    </source>
</evidence>
<name>A0A345BZB1_9BACI</name>
<dbReference type="SUPFAM" id="SSF52096">
    <property type="entry name" value="ClpP/crotonase"/>
    <property type="match status" value="1"/>
</dbReference>
<dbReference type="GO" id="GO:0030288">
    <property type="term" value="C:outer membrane-bounded periplasmic space"/>
    <property type="evidence" value="ECO:0007669"/>
    <property type="project" value="TreeGrafter"/>
</dbReference>
<evidence type="ECO:0000313" key="10">
    <source>
        <dbReference type="Proteomes" id="UP000252100"/>
    </source>
</evidence>
<keyword evidence="4 7" id="KW-0720">Serine protease</keyword>
<dbReference type="Pfam" id="PF01471">
    <property type="entry name" value="PG_binding_1"/>
    <property type="match status" value="1"/>
</dbReference>
<evidence type="ECO:0000256" key="4">
    <source>
        <dbReference type="ARBA" id="ARBA00022825"/>
    </source>
</evidence>
<dbReference type="SUPFAM" id="SSF50156">
    <property type="entry name" value="PDZ domain-like"/>
    <property type="match status" value="1"/>
</dbReference>
<dbReference type="SMART" id="SM00228">
    <property type="entry name" value="PDZ"/>
    <property type="match status" value="1"/>
</dbReference>
<dbReference type="InterPro" id="IPR041489">
    <property type="entry name" value="PDZ_6"/>
</dbReference>
<dbReference type="PANTHER" id="PTHR32060:SF29">
    <property type="entry name" value="CARBOXY-TERMINAL PROCESSING PROTEASE CTPB"/>
    <property type="match status" value="1"/>
</dbReference>
<dbReference type="SMART" id="SM00245">
    <property type="entry name" value="TSPc"/>
    <property type="match status" value="1"/>
</dbReference>
<evidence type="ECO:0000256" key="5">
    <source>
        <dbReference type="ARBA" id="ARBA00051784"/>
    </source>
</evidence>
<evidence type="ECO:0000256" key="2">
    <source>
        <dbReference type="ARBA" id="ARBA00022670"/>
    </source>
</evidence>
<dbReference type="RefSeq" id="WP_114372950.1">
    <property type="nucleotide sequence ID" value="NZ_CP031092.1"/>
</dbReference>
<protein>
    <recommendedName>
        <fullName evidence="6">C-terminal processing peptidase</fullName>
        <ecNumber evidence="6">3.4.21.102</ecNumber>
    </recommendedName>
</protein>
<dbReference type="GO" id="GO:0007165">
    <property type="term" value="P:signal transduction"/>
    <property type="evidence" value="ECO:0007669"/>
    <property type="project" value="TreeGrafter"/>
</dbReference>
<dbReference type="InterPro" id="IPR029045">
    <property type="entry name" value="ClpP/crotonase-like_dom_sf"/>
</dbReference>
<dbReference type="Gene3D" id="3.90.226.10">
    <property type="entry name" value="2-enoyl-CoA Hydratase, Chain A, domain 1"/>
    <property type="match status" value="1"/>
</dbReference>
<dbReference type="InterPro" id="IPR001478">
    <property type="entry name" value="PDZ"/>
</dbReference>
<evidence type="ECO:0000256" key="3">
    <source>
        <dbReference type="ARBA" id="ARBA00022801"/>
    </source>
</evidence>
<dbReference type="InterPro" id="IPR036365">
    <property type="entry name" value="PGBD-like_sf"/>
</dbReference>
<dbReference type="NCBIfam" id="TIGR00225">
    <property type="entry name" value="prc"/>
    <property type="match status" value="1"/>
</dbReference>
<dbReference type="Proteomes" id="UP000252100">
    <property type="component" value="Chromosome"/>
</dbReference>
<dbReference type="CDD" id="cd06782">
    <property type="entry name" value="cpPDZ_CPP-like"/>
    <property type="match status" value="1"/>
</dbReference>
<dbReference type="Pfam" id="PF17820">
    <property type="entry name" value="PDZ_6"/>
    <property type="match status" value="1"/>
</dbReference>
<accession>A0A345BZB1</accession>
<keyword evidence="2 7" id="KW-0645">Protease</keyword>
<dbReference type="SUPFAM" id="SSF47090">
    <property type="entry name" value="PGBD-like"/>
    <property type="match status" value="1"/>
</dbReference>
<evidence type="ECO:0000256" key="7">
    <source>
        <dbReference type="RuleBase" id="RU004404"/>
    </source>
</evidence>
<dbReference type="GO" id="GO:0004252">
    <property type="term" value="F:serine-type endopeptidase activity"/>
    <property type="evidence" value="ECO:0007669"/>
    <property type="project" value="UniProtKB-EC"/>
</dbReference>
<dbReference type="Gene3D" id="1.10.101.10">
    <property type="entry name" value="PGBD-like superfamily/PGBD"/>
    <property type="match status" value="1"/>
</dbReference>
<dbReference type="InterPro" id="IPR002477">
    <property type="entry name" value="Peptidoglycan-bd-like"/>
</dbReference>
<comment type="similarity">
    <text evidence="1 7">Belongs to the peptidase S41A family.</text>
</comment>
<dbReference type="EMBL" id="CP031092">
    <property type="protein sequence ID" value="AXF56292.1"/>
    <property type="molecule type" value="Genomic_DNA"/>
</dbReference>
<dbReference type="GO" id="GO:0006508">
    <property type="term" value="P:proteolysis"/>
    <property type="evidence" value="ECO:0007669"/>
    <property type="project" value="UniProtKB-KW"/>
</dbReference>
<dbReference type="EC" id="3.4.21.102" evidence="6"/>
<dbReference type="PANTHER" id="PTHR32060">
    <property type="entry name" value="TAIL-SPECIFIC PROTEASE"/>
    <property type="match status" value="1"/>
</dbReference>
<dbReference type="FunFam" id="3.30.750.44:FF:000001">
    <property type="entry name" value="S41 family peptidase"/>
    <property type="match status" value="1"/>
</dbReference>
<gene>
    <name evidence="9" type="ORF">DT065_09855</name>
</gene>
<proteinExistence type="inferred from homology"/>
<evidence type="ECO:0000256" key="1">
    <source>
        <dbReference type="ARBA" id="ARBA00009179"/>
    </source>
</evidence>
<dbReference type="PROSITE" id="PS50106">
    <property type="entry name" value="PDZ"/>
    <property type="match status" value="1"/>
</dbReference>
<evidence type="ECO:0000256" key="6">
    <source>
        <dbReference type="ARBA" id="ARBA00066637"/>
    </source>
</evidence>
<feature type="domain" description="PDZ" evidence="8">
    <location>
        <begin position="95"/>
        <end position="171"/>
    </location>
</feature>
<dbReference type="Gene3D" id="2.30.42.10">
    <property type="match status" value="1"/>
</dbReference>